<comment type="caution">
    <text evidence="1">The sequence shown here is derived from an EMBL/GenBank/DDBJ whole genome shotgun (WGS) entry which is preliminary data.</text>
</comment>
<feature type="non-terminal residue" evidence="1">
    <location>
        <position position="56"/>
    </location>
</feature>
<reference evidence="1" key="1">
    <citation type="submission" date="2021-06" db="EMBL/GenBank/DDBJ databases">
        <authorList>
            <person name="Kallberg Y."/>
            <person name="Tangrot J."/>
            <person name="Rosling A."/>
        </authorList>
    </citation>
    <scope>NUCLEOTIDE SEQUENCE</scope>
    <source>
        <strain evidence="1">CL356</strain>
    </source>
</reference>
<dbReference type="EMBL" id="CAJVPT010063876">
    <property type="protein sequence ID" value="CAG8769403.1"/>
    <property type="molecule type" value="Genomic_DNA"/>
</dbReference>
<proteinExistence type="predicted"/>
<organism evidence="1 2">
    <name type="scientific">Acaulospora colombiana</name>
    <dbReference type="NCBI Taxonomy" id="27376"/>
    <lineage>
        <taxon>Eukaryota</taxon>
        <taxon>Fungi</taxon>
        <taxon>Fungi incertae sedis</taxon>
        <taxon>Mucoromycota</taxon>
        <taxon>Glomeromycotina</taxon>
        <taxon>Glomeromycetes</taxon>
        <taxon>Diversisporales</taxon>
        <taxon>Acaulosporaceae</taxon>
        <taxon>Acaulospora</taxon>
    </lineage>
</organism>
<dbReference type="Proteomes" id="UP000789525">
    <property type="component" value="Unassembled WGS sequence"/>
</dbReference>
<accession>A0ACA9QYS5</accession>
<evidence type="ECO:0000313" key="1">
    <source>
        <dbReference type="EMBL" id="CAG8769403.1"/>
    </source>
</evidence>
<keyword evidence="2" id="KW-1185">Reference proteome</keyword>
<gene>
    <name evidence="1" type="ORF">ACOLOM_LOCUS13678</name>
</gene>
<evidence type="ECO:0000313" key="2">
    <source>
        <dbReference type="Proteomes" id="UP000789525"/>
    </source>
</evidence>
<name>A0ACA9QYS5_9GLOM</name>
<sequence>MGIKPIPSKTRNFVTMDLSLEVTDNLPPNSYLASTFEYLPSDDEPKLCVDIESYNR</sequence>
<protein>
    <submittedName>
        <fullName evidence="1">11_t:CDS:1</fullName>
    </submittedName>
</protein>